<dbReference type="AlphaFoldDB" id="M8C151"/>
<feature type="compositionally biased region" description="Basic and acidic residues" evidence="1">
    <location>
        <begin position="54"/>
        <end position="75"/>
    </location>
</feature>
<dbReference type="PANTHER" id="PTHR35485">
    <property type="entry name" value="OS01G0888900 PROTEIN"/>
    <property type="match status" value="1"/>
</dbReference>
<feature type="region of interest" description="Disordered" evidence="1">
    <location>
        <begin position="50"/>
        <end position="109"/>
    </location>
</feature>
<organism evidence="2">
    <name type="scientific">Aegilops tauschii</name>
    <name type="common">Tausch's goatgrass</name>
    <name type="synonym">Aegilops squarrosa</name>
    <dbReference type="NCBI Taxonomy" id="37682"/>
    <lineage>
        <taxon>Eukaryota</taxon>
        <taxon>Viridiplantae</taxon>
        <taxon>Streptophyta</taxon>
        <taxon>Embryophyta</taxon>
        <taxon>Tracheophyta</taxon>
        <taxon>Spermatophyta</taxon>
        <taxon>Magnoliopsida</taxon>
        <taxon>Liliopsida</taxon>
        <taxon>Poales</taxon>
        <taxon>Poaceae</taxon>
        <taxon>BOP clade</taxon>
        <taxon>Pooideae</taxon>
        <taxon>Triticodae</taxon>
        <taxon>Triticeae</taxon>
        <taxon>Triticinae</taxon>
        <taxon>Aegilops</taxon>
    </lineage>
</organism>
<accession>M8C151</accession>
<evidence type="ECO:0000313" key="2">
    <source>
        <dbReference type="EnsemblPlants" id="EMT20772"/>
    </source>
</evidence>
<name>M8C151_AEGTA</name>
<evidence type="ECO:0000256" key="1">
    <source>
        <dbReference type="SAM" id="MobiDB-lite"/>
    </source>
</evidence>
<proteinExistence type="predicted"/>
<protein>
    <submittedName>
        <fullName evidence="2">Uncharacterized protein</fullName>
    </submittedName>
</protein>
<dbReference type="EnsemblPlants" id="EMT20772">
    <property type="protein sequence ID" value="EMT20772"/>
    <property type="gene ID" value="F775_52338"/>
</dbReference>
<sequence length="109" mass="11860">MEGIFPFFCSAIRRRRPRPPDRYERLAVPARAAGGRGRGHGRLVRAARFPVRRPGADELGLGHDDDRPPPEDHSGELSPSSGGRDGGRGLSRSRRFGSMRMLASCIGGP</sequence>
<dbReference type="PANTHER" id="PTHR35485:SF9">
    <property type="entry name" value="OS09G0518750 PROTEIN"/>
    <property type="match status" value="1"/>
</dbReference>
<reference evidence="2" key="1">
    <citation type="submission" date="2015-06" db="UniProtKB">
        <authorList>
            <consortium name="EnsemblPlants"/>
        </authorList>
    </citation>
    <scope>IDENTIFICATION</scope>
</reference>